<keyword evidence="6" id="KW-0479">Metal-binding</keyword>
<protein>
    <recommendedName>
        <fullName evidence="2">RING-type E3 ubiquitin transferase</fullName>
        <ecNumber evidence="2">2.3.2.27</ecNumber>
    </recommendedName>
</protein>
<feature type="non-terminal residue" evidence="8">
    <location>
        <position position="220"/>
    </location>
</feature>
<evidence type="ECO:0000256" key="6">
    <source>
        <dbReference type="PROSITE-ProRule" id="PRU00175"/>
    </source>
</evidence>
<keyword evidence="4" id="KW-0805">Transcription regulation</keyword>
<dbReference type="RefSeq" id="XP_040774011.1">
    <property type="nucleotide sequence ID" value="XM_040916175.1"/>
</dbReference>
<evidence type="ECO:0000256" key="4">
    <source>
        <dbReference type="ARBA" id="ARBA00023015"/>
    </source>
</evidence>
<dbReference type="AlphaFoldDB" id="A0A9P4XYB8"/>
<evidence type="ECO:0000256" key="5">
    <source>
        <dbReference type="ARBA" id="ARBA00023163"/>
    </source>
</evidence>
<accession>A0A9P4XYB8</accession>
<dbReference type="SUPFAM" id="SSF57850">
    <property type="entry name" value="RING/U-box"/>
    <property type="match status" value="1"/>
</dbReference>
<dbReference type="PROSITE" id="PS50089">
    <property type="entry name" value="ZF_RING_2"/>
    <property type="match status" value="1"/>
</dbReference>
<evidence type="ECO:0000313" key="9">
    <source>
        <dbReference type="Proteomes" id="UP000803844"/>
    </source>
</evidence>
<dbReference type="GO" id="GO:0061630">
    <property type="term" value="F:ubiquitin protein ligase activity"/>
    <property type="evidence" value="ECO:0007669"/>
    <property type="project" value="UniProtKB-EC"/>
</dbReference>
<comment type="caution">
    <text evidence="8">The sequence shown here is derived from an EMBL/GenBank/DDBJ whole genome shotgun (WGS) entry which is preliminary data.</text>
</comment>
<dbReference type="Gene3D" id="3.30.40.10">
    <property type="entry name" value="Zinc/RING finger domain, C3HC4 (zinc finger)"/>
    <property type="match status" value="1"/>
</dbReference>
<gene>
    <name evidence="8" type="ORF">M406DRAFT_242599</name>
</gene>
<sequence>CCVICLSEITEPCVAVPCSHRNFDFICLATWLQADTRCPLCKADLVEVRLDPAQGEENRKKYKSAHPSEMETRAQNALRFRRKVYSQRLYSLHVGSSLSTRFREWTRDDIVEGSEMLGRARAWIRRELQVFRHVLSGGEGEDIDTAEDGRKRRRQKNAAFVLEYVVAVLKTVDLQASNGHAGALLADFIGRENAVLFLHELHNFLRSPYSVEEWDMHAQY</sequence>
<feature type="domain" description="RING-type" evidence="7">
    <location>
        <begin position="2"/>
        <end position="42"/>
    </location>
</feature>
<dbReference type="OrthoDB" id="21204at2759"/>
<dbReference type="PANTHER" id="PTHR46077">
    <property type="entry name" value="E3 UBIQUITIN-PROTEIN LIGASE TOPORS"/>
    <property type="match status" value="1"/>
</dbReference>
<dbReference type="GO" id="GO:0006513">
    <property type="term" value="P:protein monoubiquitination"/>
    <property type="evidence" value="ECO:0007669"/>
    <property type="project" value="TreeGrafter"/>
</dbReference>
<evidence type="ECO:0000256" key="1">
    <source>
        <dbReference type="ARBA" id="ARBA00000900"/>
    </source>
</evidence>
<organism evidence="8 9">
    <name type="scientific">Cryphonectria parasitica (strain ATCC 38755 / EP155)</name>
    <dbReference type="NCBI Taxonomy" id="660469"/>
    <lineage>
        <taxon>Eukaryota</taxon>
        <taxon>Fungi</taxon>
        <taxon>Dikarya</taxon>
        <taxon>Ascomycota</taxon>
        <taxon>Pezizomycotina</taxon>
        <taxon>Sordariomycetes</taxon>
        <taxon>Sordariomycetidae</taxon>
        <taxon>Diaporthales</taxon>
        <taxon>Cryphonectriaceae</taxon>
        <taxon>Cryphonectria-Endothia species complex</taxon>
        <taxon>Cryphonectria</taxon>
    </lineage>
</organism>
<dbReference type="GeneID" id="63833304"/>
<dbReference type="Pfam" id="PF13639">
    <property type="entry name" value="zf-RING_2"/>
    <property type="match status" value="1"/>
</dbReference>
<keyword evidence="3" id="KW-0808">Transferase</keyword>
<dbReference type="Proteomes" id="UP000803844">
    <property type="component" value="Unassembled WGS sequence"/>
</dbReference>
<dbReference type="EC" id="2.3.2.27" evidence="2"/>
<dbReference type="SMART" id="SM00184">
    <property type="entry name" value="RING"/>
    <property type="match status" value="1"/>
</dbReference>
<dbReference type="InterPro" id="IPR013083">
    <property type="entry name" value="Znf_RING/FYVE/PHD"/>
</dbReference>
<evidence type="ECO:0000256" key="3">
    <source>
        <dbReference type="ARBA" id="ARBA00022679"/>
    </source>
</evidence>
<dbReference type="InterPro" id="IPR001841">
    <property type="entry name" value="Znf_RING"/>
</dbReference>
<evidence type="ECO:0000313" key="8">
    <source>
        <dbReference type="EMBL" id="KAF3763032.1"/>
    </source>
</evidence>
<dbReference type="GO" id="GO:0008270">
    <property type="term" value="F:zinc ion binding"/>
    <property type="evidence" value="ECO:0007669"/>
    <property type="project" value="UniProtKB-KW"/>
</dbReference>
<dbReference type="GO" id="GO:0000209">
    <property type="term" value="P:protein polyubiquitination"/>
    <property type="evidence" value="ECO:0007669"/>
    <property type="project" value="TreeGrafter"/>
</dbReference>
<dbReference type="PANTHER" id="PTHR46077:SF1">
    <property type="entry name" value="TOP1 BINDING ARGININE_SERINE RICH PROTEIN, E3 UBIQUITIN LIGASE"/>
    <property type="match status" value="1"/>
</dbReference>
<evidence type="ECO:0000259" key="7">
    <source>
        <dbReference type="PROSITE" id="PS50089"/>
    </source>
</evidence>
<feature type="non-terminal residue" evidence="8">
    <location>
        <position position="1"/>
    </location>
</feature>
<keyword evidence="6" id="KW-0863">Zinc-finger</keyword>
<keyword evidence="5" id="KW-0804">Transcription</keyword>
<keyword evidence="6" id="KW-0862">Zinc</keyword>
<keyword evidence="9" id="KW-1185">Reference proteome</keyword>
<dbReference type="EMBL" id="MU032349">
    <property type="protein sequence ID" value="KAF3763032.1"/>
    <property type="molecule type" value="Genomic_DNA"/>
</dbReference>
<comment type="catalytic activity">
    <reaction evidence="1">
        <text>S-ubiquitinyl-[E2 ubiquitin-conjugating enzyme]-L-cysteine + [acceptor protein]-L-lysine = [E2 ubiquitin-conjugating enzyme]-L-cysteine + N(6)-ubiquitinyl-[acceptor protein]-L-lysine.</text>
        <dbReference type="EC" id="2.3.2.27"/>
    </reaction>
</comment>
<reference evidence="8" key="1">
    <citation type="journal article" date="2020" name="Phytopathology">
        <title>Genome sequence of the chestnut blight fungus Cryphonectria parasitica EP155: A fundamental resource for an archetypical invasive plant pathogen.</title>
        <authorList>
            <person name="Crouch J.A."/>
            <person name="Dawe A."/>
            <person name="Aerts A."/>
            <person name="Barry K."/>
            <person name="Churchill A.C.L."/>
            <person name="Grimwood J."/>
            <person name="Hillman B."/>
            <person name="Milgroom M.G."/>
            <person name="Pangilinan J."/>
            <person name="Smith M."/>
            <person name="Salamov A."/>
            <person name="Schmutz J."/>
            <person name="Yadav J."/>
            <person name="Grigoriev I.V."/>
            <person name="Nuss D."/>
        </authorList>
    </citation>
    <scope>NUCLEOTIDE SEQUENCE</scope>
    <source>
        <strain evidence="8">EP155</strain>
    </source>
</reference>
<evidence type="ECO:0000256" key="2">
    <source>
        <dbReference type="ARBA" id="ARBA00012483"/>
    </source>
</evidence>
<name>A0A9P4XYB8_CRYP1</name>
<proteinExistence type="predicted"/>